<evidence type="ECO:0000256" key="4">
    <source>
        <dbReference type="ARBA" id="ARBA00022833"/>
    </source>
</evidence>
<dbReference type="GO" id="GO:0008270">
    <property type="term" value="F:zinc ion binding"/>
    <property type="evidence" value="ECO:0007669"/>
    <property type="project" value="UniProtKB-KW"/>
</dbReference>
<dbReference type="PROSITE" id="PS51030">
    <property type="entry name" value="NUCLEAR_REC_DBD_2"/>
    <property type="match status" value="1"/>
</dbReference>
<evidence type="ECO:0000256" key="2">
    <source>
        <dbReference type="ARBA" id="ARBA00022723"/>
    </source>
</evidence>
<keyword evidence="2 10" id="KW-0479">Metal-binding</keyword>
<accession>A0A1I7TY65</accession>
<evidence type="ECO:0000313" key="14">
    <source>
        <dbReference type="WBParaSite" id="Csp11.Scaffold629.g12973.t1"/>
    </source>
</evidence>
<evidence type="ECO:0000256" key="8">
    <source>
        <dbReference type="ARBA" id="ARBA00023170"/>
    </source>
</evidence>
<dbReference type="AlphaFoldDB" id="A0A1I7TY65"/>
<dbReference type="WBParaSite" id="Csp11.Scaffold629.g12973.t1">
    <property type="protein sequence ID" value="Csp11.Scaffold629.g12973.t1"/>
    <property type="gene ID" value="Csp11.Scaffold629.g12973"/>
</dbReference>
<evidence type="ECO:0000256" key="10">
    <source>
        <dbReference type="RuleBase" id="RU004334"/>
    </source>
</evidence>
<dbReference type="GO" id="GO:0043565">
    <property type="term" value="F:sequence-specific DNA binding"/>
    <property type="evidence" value="ECO:0007669"/>
    <property type="project" value="InterPro"/>
</dbReference>
<feature type="domain" description="NR LBD" evidence="12">
    <location>
        <begin position="147"/>
        <end position="369"/>
    </location>
</feature>
<evidence type="ECO:0000256" key="6">
    <source>
        <dbReference type="ARBA" id="ARBA00023125"/>
    </source>
</evidence>
<dbReference type="PRINTS" id="PR00047">
    <property type="entry name" value="STROIDFINGER"/>
</dbReference>
<dbReference type="Pfam" id="PF00105">
    <property type="entry name" value="zf-C4"/>
    <property type="match status" value="1"/>
</dbReference>
<dbReference type="SUPFAM" id="SSF57716">
    <property type="entry name" value="Glucocorticoid receptor-like (DNA-binding domain)"/>
    <property type="match status" value="1"/>
</dbReference>
<keyword evidence="4 10" id="KW-0862">Zinc</keyword>
<evidence type="ECO:0000259" key="12">
    <source>
        <dbReference type="PROSITE" id="PS51843"/>
    </source>
</evidence>
<keyword evidence="6 10" id="KW-0238">DNA-binding</keyword>
<evidence type="ECO:0000259" key="11">
    <source>
        <dbReference type="PROSITE" id="PS51030"/>
    </source>
</evidence>
<dbReference type="Proteomes" id="UP000095282">
    <property type="component" value="Unplaced"/>
</dbReference>
<comment type="similarity">
    <text evidence="1 10">Belongs to the nuclear hormone receptor family.</text>
</comment>
<evidence type="ECO:0000256" key="1">
    <source>
        <dbReference type="ARBA" id="ARBA00005993"/>
    </source>
</evidence>
<dbReference type="PROSITE" id="PS51843">
    <property type="entry name" value="NR_LBD"/>
    <property type="match status" value="1"/>
</dbReference>
<dbReference type="SUPFAM" id="SSF48508">
    <property type="entry name" value="Nuclear receptor ligand-binding domain"/>
    <property type="match status" value="1"/>
</dbReference>
<dbReference type="Pfam" id="PF00104">
    <property type="entry name" value="Hormone_recep"/>
    <property type="match status" value="1"/>
</dbReference>
<dbReference type="GO" id="GO:0003700">
    <property type="term" value="F:DNA-binding transcription factor activity"/>
    <property type="evidence" value="ECO:0007669"/>
    <property type="project" value="InterPro"/>
</dbReference>
<dbReference type="GO" id="GO:0005634">
    <property type="term" value="C:nucleus"/>
    <property type="evidence" value="ECO:0007669"/>
    <property type="project" value="UniProtKB-SubCell"/>
</dbReference>
<dbReference type="PANTHER" id="PTHR45886:SF16">
    <property type="entry name" value="NUCLEAR HORMONE RECEPTOR FAMILY"/>
    <property type="match status" value="1"/>
</dbReference>
<comment type="subcellular location">
    <subcellularLocation>
        <location evidence="10">Nucleus</location>
    </subcellularLocation>
</comment>
<protein>
    <submittedName>
        <fullName evidence="14">Nuclear receptor domain-containing protein</fullName>
    </submittedName>
</protein>
<dbReference type="InterPro" id="IPR013088">
    <property type="entry name" value="Znf_NHR/GATA"/>
</dbReference>
<keyword evidence="5 10" id="KW-0805">Transcription regulation</keyword>
<dbReference type="SMART" id="SM00399">
    <property type="entry name" value="ZnF_C4"/>
    <property type="match status" value="1"/>
</dbReference>
<dbReference type="InterPro" id="IPR000536">
    <property type="entry name" value="Nucl_hrmn_rcpt_lig-bd"/>
</dbReference>
<feature type="domain" description="Nuclear receptor" evidence="11">
    <location>
        <begin position="29"/>
        <end position="109"/>
    </location>
</feature>
<evidence type="ECO:0000256" key="3">
    <source>
        <dbReference type="ARBA" id="ARBA00022771"/>
    </source>
</evidence>
<evidence type="ECO:0000313" key="13">
    <source>
        <dbReference type="Proteomes" id="UP000095282"/>
    </source>
</evidence>
<dbReference type="Gene3D" id="3.30.50.10">
    <property type="entry name" value="Erythroid Transcription Factor GATA-1, subunit A"/>
    <property type="match status" value="1"/>
</dbReference>
<keyword evidence="13" id="KW-1185">Reference proteome</keyword>
<dbReference type="PROSITE" id="PS00031">
    <property type="entry name" value="NUCLEAR_REC_DBD_1"/>
    <property type="match status" value="1"/>
</dbReference>
<dbReference type="InterPro" id="IPR001628">
    <property type="entry name" value="Znf_hrmn_rcpt"/>
</dbReference>
<evidence type="ECO:0000256" key="5">
    <source>
        <dbReference type="ARBA" id="ARBA00023015"/>
    </source>
</evidence>
<keyword evidence="7 10" id="KW-0804">Transcription</keyword>
<dbReference type="CDD" id="cd06157">
    <property type="entry name" value="NR_LBD"/>
    <property type="match status" value="1"/>
</dbReference>
<dbReference type="InterPro" id="IPR035500">
    <property type="entry name" value="NHR-like_dom_sf"/>
</dbReference>
<keyword evidence="9 10" id="KW-0539">Nucleus</keyword>
<evidence type="ECO:0000256" key="9">
    <source>
        <dbReference type="ARBA" id="ARBA00023242"/>
    </source>
</evidence>
<keyword evidence="3 10" id="KW-0863">Zinc-finger</keyword>
<name>A0A1I7TY65_9PELO</name>
<dbReference type="SMART" id="SM00430">
    <property type="entry name" value="HOLI"/>
    <property type="match status" value="1"/>
</dbReference>
<proteinExistence type="inferred from homology"/>
<reference evidence="14" key="1">
    <citation type="submission" date="2016-11" db="UniProtKB">
        <authorList>
            <consortium name="WormBaseParasite"/>
        </authorList>
    </citation>
    <scope>IDENTIFICATION</scope>
</reference>
<dbReference type="Gene3D" id="1.10.565.10">
    <property type="entry name" value="Retinoid X Receptor"/>
    <property type="match status" value="1"/>
</dbReference>
<dbReference type="PANTHER" id="PTHR45886">
    <property type="entry name" value="NUCLEAR HORMONE RECEPTOR FAMILY-RELATED-RELATED"/>
    <property type="match status" value="1"/>
</dbReference>
<keyword evidence="8 10" id="KW-0675">Receptor</keyword>
<dbReference type="eggNOG" id="ENOG502TGA0">
    <property type="taxonomic scope" value="Eukaryota"/>
</dbReference>
<organism evidence="13 14">
    <name type="scientific">Caenorhabditis tropicalis</name>
    <dbReference type="NCBI Taxonomy" id="1561998"/>
    <lineage>
        <taxon>Eukaryota</taxon>
        <taxon>Metazoa</taxon>
        <taxon>Ecdysozoa</taxon>
        <taxon>Nematoda</taxon>
        <taxon>Chromadorea</taxon>
        <taxon>Rhabditida</taxon>
        <taxon>Rhabditina</taxon>
        <taxon>Rhabditomorpha</taxon>
        <taxon>Rhabditoidea</taxon>
        <taxon>Rhabditidae</taxon>
        <taxon>Peloderinae</taxon>
        <taxon>Caenorhabditis</taxon>
    </lineage>
</organism>
<evidence type="ECO:0000256" key="7">
    <source>
        <dbReference type="ARBA" id="ARBA00023163"/>
    </source>
</evidence>
<sequence>MSTPDSVNSDYLPADLEVALIDSTSNAPMEKCAVCGKPAFCYNYGVLTCNACKMFFRRVEVDQITYTCKQRNSCYDGHEFIVKGSTPRCRSCRYQRCLQLGMKYIAPEKSRLALINRLDKEFVSIIESLMFFDSRRAHRIYHCYTEEDPTLHEMVTKKSSQLVVKTKNQKVGIHEWSFLAIYTTVELFLSFDFMQKMSVEDKVVLLQNFAMKSMVFNGAMRALANNTERVMSPDGSEVYPDILYELKIFSVEFLNGIRSRLVARLRELKVTKEEHVLLNAVLFCNPAIQPLSSATKKLITCRQKSYSAALFQYCLLTYQQSGPSRFADLLSICTVLNRQAVDVSSLSTLFQIRLPSIQYKKLFVDVCQK</sequence>
<dbReference type="STRING" id="1561998.A0A1I7TY65"/>